<proteinExistence type="predicted"/>
<evidence type="ECO:0000313" key="1">
    <source>
        <dbReference type="EMBL" id="OSG90666.1"/>
    </source>
</evidence>
<gene>
    <name evidence="1" type="ORF">AD0028_1982</name>
</gene>
<dbReference type="RefSeq" id="WP_085408777.1">
    <property type="nucleotide sequence ID" value="NZ_LNKF01000017.1"/>
</dbReference>
<dbReference type="Proteomes" id="UP000193664">
    <property type="component" value="Unassembled WGS sequence"/>
</dbReference>
<comment type="caution">
    <text evidence="1">The sequence shown here is derived from an EMBL/GenBank/DDBJ whole genome shotgun (WGS) entry which is preliminary data.</text>
</comment>
<name>A0A1X2Z8I3_BIFAD</name>
<accession>A0A1X2Z8I3</accession>
<evidence type="ECO:0000313" key="2">
    <source>
        <dbReference type="Proteomes" id="UP000193664"/>
    </source>
</evidence>
<sequence length="124" mass="14030">MKDLEKALGKCRDGFAALADALPYTRLDKDGTAIIGLRELCADGKKPGLFLKWELRDWDSEADACYYGAADGQWQRHGWKMDDMVEKLRGEDAADVFSSVKELELLLRMAEHLGIHITWAEELD</sequence>
<protein>
    <submittedName>
        <fullName evidence="1">Uncharacterized protein</fullName>
    </submittedName>
</protein>
<dbReference type="EMBL" id="LNKF01000017">
    <property type="protein sequence ID" value="OSG90666.1"/>
    <property type="molecule type" value="Genomic_DNA"/>
</dbReference>
<reference evidence="1 2" key="1">
    <citation type="journal article" date="2016" name="Sci. Rep.">
        <title>Evaluation of genetic diversity among strains of the human gut commensal Bifidobacterium adolescentis.</title>
        <authorList>
            <person name="Duranti S."/>
            <person name="Milani C."/>
            <person name="Lugli G.A."/>
            <person name="Mancabelli L."/>
            <person name="Turroni F."/>
            <person name="Ferrario C."/>
            <person name="Mangifesta M."/>
            <person name="Viappiani A."/>
            <person name="Sanchez B."/>
            <person name="Margolles A."/>
            <person name="van Sinderen D."/>
            <person name="Ventura M."/>
        </authorList>
    </citation>
    <scope>NUCLEOTIDE SEQUENCE [LARGE SCALE GENOMIC DNA]</scope>
    <source>
        <strain evidence="1 2">AD2-8</strain>
    </source>
</reference>
<dbReference type="AlphaFoldDB" id="A0A1X2Z8I3"/>
<organism evidence="1 2">
    <name type="scientific">Bifidobacterium adolescentis</name>
    <dbReference type="NCBI Taxonomy" id="1680"/>
    <lineage>
        <taxon>Bacteria</taxon>
        <taxon>Bacillati</taxon>
        <taxon>Actinomycetota</taxon>
        <taxon>Actinomycetes</taxon>
        <taxon>Bifidobacteriales</taxon>
        <taxon>Bifidobacteriaceae</taxon>
        <taxon>Bifidobacterium</taxon>
    </lineage>
</organism>